<evidence type="ECO:0000313" key="2">
    <source>
        <dbReference type="Proteomes" id="UP000827872"/>
    </source>
</evidence>
<name>A0ACB8FJ01_9SAUR</name>
<sequence length="116" mass="13520">MMEWHFRIQARGKLKKEQDVLSISCQTSNGICPVVSSRVNLSVQALNVVHVKISLLEANLRIRKNAKRDLYVRKWPERHSEMLQKGTISQVSRSTLHRHWGWREDGGILQKLMMCI</sequence>
<gene>
    <name evidence="1" type="ORF">K3G42_025301</name>
</gene>
<accession>A0ACB8FJ01</accession>
<keyword evidence="2" id="KW-1185">Reference proteome</keyword>
<dbReference type="EMBL" id="CM037617">
    <property type="protein sequence ID" value="KAH8005232.1"/>
    <property type="molecule type" value="Genomic_DNA"/>
</dbReference>
<comment type="caution">
    <text evidence="1">The sequence shown here is derived from an EMBL/GenBank/DDBJ whole genome shotgun (WGS) entry which is preliminary data.</text>
</comment>
<protein>
    <submittedName>
        <fullName evidence="1">Uncharacterized protein</fullName>
    </submittedName>
</protein>
<organism evidence="1 2">
    <name type="scientific">Sphaerodactylus townsendi</name>
    <dbReference type="NCBI Taxonomy" id="933632"/>
    <lineage>
        <taxon>Eukaryota</taxon>
        <taxon>Metazoa</taxon>
        <taxon>Chordata</taxon>
        <taxon>Craniata</taxon>
        <taxon>Vertebrata</taxon>
        <taxon>Euteleostomi</taxon>
        <taxon>Lepidosauria</taxon>
        <taxon>Squamata</taxon>
        <taxon>Bifurcata</taxon>
        <taxon>Gekkota</taxon>
        <taxon>Sphaerodactylidae</taxon>
        <taxon>Sphaerodactylus</taxon>
    </lineage>
</organism>
<evidence type="ECO:0000313" key="1">
    <source>
        <dbReference type="EMBL" id="KAH8005232.1"/>
    </source>
</evidence>
<dbReference type="Proteomes" id="UP000827872">
    <property type="component" value="Linkage Group LG04"/>
</dbReference>
<proteinExistence type="predicted"/>
<reference evidence="1" key="1">
    <citation type="submission" date="2021-08" db="EMBL/GenBank/DDBJ databases">
        <title>The first chromosome-level gecko genome reveals the dynamic sex chromosomes of Neotropical dwarf geckos (Sphaerodactylidae: Sphaerodactylus).</title>
        <authorList>
            <person name="Pinto B.J."/>
            <person name="Keating S.E."/>
            <person name="Gamble T."/>
        </authorList>
    </citation>
    <scope>NUCLEOTIDE SEQUENCE</scope>
    <source>
        <strain evidence="1">TG3544</strain>
    </source>
</reference>